<feature type="region of interest" description="Disordered" evidence="5">
    <location>
        <begin position="46"/>
        <end position="65"/>
    </location>
</feature>
<feature type="transmembrane region" description="Helical" evidence="6">
    <location>
        <begin position="116"/>
        <end position="135"/>
    </location>
</feature>
<protein>
    <recommendedName>
        <fullName evidence="7">ABC-2 type transporter transmembrane domain-containing protein</fullName>
    </recommendedName>
</protein>
<evidence type="ECO:0000259" key="7">
    <source>
        <dbReference type="Pfam" id="PF01061"/>
    </source>
</evidence>
<keyword evidence="9" id="KW-1185">Reference proteome</keyword>
<name>A0ABQ9IJR4_9NEOP</name>
<gene>
    <name evidence="8" type="ORF">PR048_002271</name>
</gene>
<accession>A0ABQ9IJR4</accession>
<keyword evidence="2 6" id="KW-0812">Transmembrane</keyword>
<proteinExistence type="predicted"/>
<keyword evidence="4 6" id="KW-0472">Membrane</keyword>
<evidence type="ECO:0000256" key="3">
    <source>
        <dbReference type="ARBA" id="ARBA00022989"/>
    </source>
</evidence>
<feature type="region of interest" description="Disordered" evidence="5">
    <location>
        <begin position="1"/>
        <end position="25"/>
    </location>
</feature>
<evidence type="ECO:0000256" key="1">
    <source>
        <dbReference type="ARBA" id="ARBA00004141"/>
    </source>
</evidence>
<reference evidence="8 9" key="1">
    <citation type="submission" date="2023-02" db="EMBL/GenBank/DDBJ databases">
        <title>LHISI_Scaffold_Assembly.</title>
        <authorList>
            <person name="Stuart O.P."/>
            <person name="Cleave R."/>
            <person name="Magrath M.J.L."/>
            <person name="Mikheyev A.S."/>
        </authorList>
    </citation>
    <scope>NUCLEOTIDE SEQUENCE [LARGE SCALE GENOMIC DNA]</scope>
    <source>
        <strain evidence="8">Daus_M_001</strain>
        <tissue evidence="8">Leg muscle</tissue>
    </source>
</reference>
<dbReference type="InterPro" id="IPR013525">
    <property type="entry name" value="ABC2_TM"/>
</dbReference>
<evidence type="ECO:0000256" key="5">
    <source>
        <dbReference type="SAM" id="MobiDB-lite"/>
    </source>
</evidence>
<evidence type="ECO:0000256" key="4">
    <source>
        <dbReference type="ARBA" id="ARBA00023136"/>
    </source>
</evidence>
<feature type="transmembrane region" description="Helical" evidence="6">
    <location>
        <begin position="147"/>
        <end position="164"/>
    </location>
</feature>
<sequence>MPSSQLPQAARQENPMPTMPASSASYHHPVSTLVVAAAQHPAHDRPLPLPATKDVGSSSKVSASTPHQDGDFIDIMYCQFTTKASLIFTIHRGLHPFQILHEDECAVTSILSGLQFLVILRVLTHVIIGFLFGYLYRGVGSQGNTVLANYVYMYGTLLLLIYTGKMPVMLMCKYQVVLQFPLEFQVVVREYFNRWYSLPPYLLSVALIEIPIQ</sequence>
<dbReference type="EMBL" id="JARBHB010000001">
    <property type="protein sequence ID" value="KAJ8896925.1"/>
    <property type="molecule type" value="Genomic_DNA"/>
</dbReference>
<comment type="caution">
    <text evidence="8">The sequence shown here is derived from an EMBL/GenBank/DDBJ whole genome shotgun (WGS) entry which is preliminary data.</text>
</comment>
<organism evidence="8 9">
    <name type="scientific">Dryococelus australis</name>
    <dbReference type="NCBI Taxonomy" id="614101"/>
    <lineage>
        <taxon>Eukaryota</taxon>
        <taxon>Metazoa</taxon>
        <taxon>Ecdysozoa</taxon>
        <taxon>Arthropoda</taxon>
        <taxon>Hexapoda</taxon>
        <taxon>Insecta</taxon>
        <taxon>Pterygota</taxon>
        <taxon>Neoptera</taxon>
        <taxon>Polyneoptera</taxon>
        <taxon>Phasmatodea</taxon>
        <taxon>Verophasmatodea</taxon>
        <taxon>Anareolatae</taxon>
        <taxon>Phasmatidae</taxon>
        <taxon>Eurycanthinae</taxon>
        <taxon>Dryococelus</taxon>
    </lineage>
</organism>
<comment type="subcellular location">
    <subcellularLocation>
        <location evidence="1">Membrane</location>
        <topology evidence="1">Multi-pass membrane protein</topology>
    </subcellularLocation>
</comment>
<feature type="compositionally biased region" description="Polar residues" evidence="5">
    <location>
        <begin position="55"/>
        <end position="65"/>
    </location>
</feature>
<evidence type="ECO:0000313" key="9">
    <source>
        <dbReference type="Proteomes" id="UP001159363"/>
    </source>
</evidence>
<feature type="domain" description="ABC-2 type transporter transmembrane" evidence="7">
    <location>
        <begin position="117"/>
        <end position="212"/>
    </location>
</feature>
<evidence type="ECO:0000256" key="2">
    <source>
        <dbReference type="ARBA" id="ARBA00022692"/>
    </source>
</evidence>
<evidence type="ECO:0000313" key="8">
    <source>
        <dbReference type="EMBL" id="KAJ8896925.1"/>
    </source>
</evidence>
<evidence type="ECO:0000256" key="6">
    <source>
        <dbReference type="SAM" id="Phobius"/>
    </source>
</evidence>
<keyword evidence="3 6" id="KW-1133">Transmembrane helix</keyword>
<dbReference type="Pfam" id="PF01061">
    <property type="entry name" value="ABC2_membrane"/>
    <property type="match status" value="1"/>
</dbReference>
<feature type="non-terminal residue" evidence="8">
    <location>
        <position position="213"/>
    </location>
</feature>
<dbReference type="Proteomes" id="UP001159363">
    <property type="component" value="Chromosome 1"/>
</dbReference>